<sequence>MHLLKTVQPTAGRDYRHIFWSWLGGAVAIGLLGALTGYTNVPLLMAPFGASCVLVFGLPESPLAQPRNVIGGHTLTALTGFIFLYLFGDGWWAIGLAVGTAIALMQLTRTTHPPAGANPILVMLSAPTASFLLFPVLSGALLVVFVGILVNNISTTRSYPLKKG</sequence>
<evidence type="ECO:0000313" key="4">
    <source>
        <dbReference type="Proteomes" id="UP000319148"/>
    </source>
</evidence>
<dbReference type="RefSeq" id="WP_139941124.1">
    <property type="nucleotide sequence ID" value="NZ_JBHSYP010000006.1"/>
</dbReference>
<feature type="transmembrane region" description="Helical" evidence="1">
    <location>
        <begin position="18"/>
        <end position="35"/>
    </location>
</feature>
<name>A0A501PHG6_9PROT</name>
<dbReference type="OrthoDB" id="9811720at2"/>
<evidence type="ECO:0000259" key="2">
    <source>
        <dbReference type="Pfam" id="PF04982"/>
    </source>
</evidence>
<organism evidence="3 4">
    <name type="scientific">Emcibacter nanhaiensis</name>
    <dbReference type="NCBI Taxonomy" id="1505037"/>
    <lineage>
        <taxon>Bacteria</taxon>
        <taxon>Pseudomonadati</taxon>
        <taxon>Pseudomonadota</taxon>
        <taxon>Alphaproteobacteria</taxon>
        <taxon>Emcibacterales</taxon>
        <taxon>Emcibacteraceae</taxon>
        <taxon>Emcibacter</taxon>
    </lineage>
</organism>
<proteinExistence type="predicted"/>
<keyword evidence="1" id="KW-1133">Transmembrane helix</keyword>
<dbReference type="EMBL" id="VFIY01000014">
    <property type="protein sequence ID" value="TPD59461.1"/>
    <property type="molecule type" value="Genomic_DNA"/>
</dbReference>
<feature type="transmembrane region" description="Helical" evidence="1">
    <location>
        <begin position="92"/>
        <end position="108"/>
    </location>
</feature>
<dbReference type="PANTHER" id="PTHR33741">
    <property type="entry name" value="TRANSMEMBRANE PROTEIN DDB_G0269096-RELATED"/>
    <property type="match status" value="1"/>
</dbReference>
<dbReference type="InterPro" id="IPR058581">
    <property type="entry name" value="TM_HPP"/>
</dbReference>
<reference evidence="4" key="1">
    <citation type="submission" date="2019-06" db="EMBL/GenBank/DDBJ databases">
        <title>The complete genome of Emcibacter congregatus ZYLT.</title>
        <authorList>
            <person name="Zhao Z."/>
        </authorList>
    </citation>
    <scope>NUCLEOTIDE SEQUENCE [LARGE SCALE GENOMIC DNA]</scope>
    <source>
        <strain evidence="4">MCCC 1A06723</strain>
    </source>
</reference>
<keyword evidence="1" id="KW-0472">Membrane</keyword>
<protein>
    <submittedName>
        <fullName evidence="3">HPP family protein</fullName>
    </submittedName>
</protein>
<accession>A0A501PHG6</accession>
<dbReference type="PANTHER" id="PTHR33741:SF5">
    <property type="entry name" value="TRANSMEMBRANE PROTEIN DDB_G0269096-RELATED"/>
    <property type="match status" value="1"/>
</dbReference>
<feature type="transmembrane region" description="Helical" evidence="1">
    <location>
        <begin position="120"/>
        <end position="150"/>
    </location>
</feature>
<dbReference type="AlphaFoldDB" id="A0A501PHG6"/>
<feature type="domain" description="HPP transmembrane region" evidence="2">
    <location>
        <begin position="14"/>
        <end position="160"/>
    </location>
</feature>
<dbReference type="Proteomes" id="UP000319148">
    <property type="component" value="Unassembled WGS sequence"/>
</dbReference>
<evidence type="ECO:0000313" key="3">
    <source>
        <dbReference type="EMBL" id="TPD59461.1"/>
    </source>
</evidence>
<evidence type="ECO:0000256" key="1">
    <source>
        <dbReference type="SAM" id="Phobius"/>
    </source>
</evidence>
<gene>
    <name evidence="3" type="ORF">FIV46_11765</name>
</gene>
<feature type="transmembrane region" description="Helical" evidence="1">
    <location>
        <begin position="70"/>
        <end position="86"/>
    </location>
</feature>
<dbReference type="InterPro" id="IPR007065">
    <property type="entry name" value="HPP"/>
</dbReference>
<comment type="caution">
    <text evidence="3">The sequence shown here is derived from an EMBL/GenBank/DDBJ whole genome shotgun (WGS) entry which is preliminary data.</text>
</comment>
<keyword evidence="4" id="KW-1185">Reference proteome</keyword>
<dbReference type="Pfam" id="PF04982">
    <property type="entry name" value="TM_HPP"/>
    <property type="match status" value="1"/>
</dbReference>
<keyword evidence="1" id="KW-0812">Transmembrane</keyword>